<evidence type="ECO:0000256" key="5">
    <source>
        <dbReference type="ARBA" id="ARBA00023163"/>
    </source>
</evidence>
<dbReference type="InterPro" id="IPR011011">
    <property type="entry name" value="Znf_FYVE_PHD"/>
</dbReference>
<dbReference type="GO" id="GO:0008270">
    <property type="term" value="F:zinc ion binding"/>
    <property type="evidence" value="ECO:0007669"/>
    <property type="project" value="UniProtKB-KW"/>
</dbReference>
<feature type="compositionally biased region" description="Basic and acidic residues" evidence="6">
    <location>
        <begin position="1040"/>
        <end position="1049"/>
    </location>
</feature>
<comment type="caution">
    <text evidence="8">The sequence shown here is derived from an EMBL/GenBank/DDBJ whole genome shotgun (WGS) entry which is preliminary data.</text>
</comment>
<gene>
    <name evidence="8" type="ORF">FNV43_RR10186</name>
</gene>
<evidence type="ECO:0000256" key="3">
    <source>
        <dbReference type="ARBA" id="ARBA00022833"/>
    </source>
</evidence>
<reference evidence="8" key="1">
    <citation type="submission" date="2020-03" db="EMBL/GenBank/DDBJ databases">
        <title>A high-quality chromosome-level genome assembly of a woody plant with both climbing and erect habits, Rhamnella rubrinervis.</title>
        <authorList>
            <person name="Lu Z."/>
            <person name="Yang Y."/>
            <person name="Zhu X."/>
            <person name="Sun Y."/>
        </authorList>
    </citation>
    <scope>NUCLEOTIDE SEQUENCE</scope>
    <source>
        <strain evidence="8">BYM</strain>
        <tissue evidence="8">Leaf</tissue>
    </source>
</reference>
<evidence type="ECO:0000256" key="1">
    <source>
        <dbReference type="ARBA" id="ARBA00022723"/>
    </source>
</evidence>
<keyword evidence="1" id="KW-0479">Metal-binding</keyword>
<organism evidence="8 9">
    <name type="scientific">Rhamnella rubrinervis</name>
    <dbReference type="NCBI Taxonomy" id="2594499"/>
    <lineage>
        <taxon>Eukaryota</taxon>
        <taxon>Viridiplantae</taxon>
        <taxon>Streptophyta</taxon>
        <taxon>Embryophyta</taxon>
        <taxon>Tracheophyta</taxon>
        <taxon>Spermatophyta</taxon>
        <taxon>Magnoliopsida</taxon>
        <taxon>eudicotyledons</taxon>
        <taxon>Gunneridae</taxon>
        <taxon>Pentapetalae</taxon>
        <taxon>rosids</taxon>
        <taxon>fabids</taxon>
        <taxon>Rosales</taxon>
        <taxon>Rhamnaceae</taxon>
        <taxon>rhamnoid group</taxon>
        <taxon>Rhamneae</taxon>
        <taxon>Rhamnella</taxon>
    </lineage>
</organism>
<dbReference type="EMBL" id="VOIH02000004">
    <property type="protein sequence ID" value="KAF3449458.1"/>
    <property type="molecule type" value="Genomic_DNA"/>
</dbReference>
<keyword evidence="3" id="KW-0862">Zinc</keyword>
<protein>
    <recommendedName>
        <fullName evidence="7">Zinc finger PHD-type domain-containing protein</fullName>
    </recommendedName>
</protein>
<keyword evidence="5" id="KW-0804">Transcription</keyword>
<evidence type="ECO:0000313" key="9">
    <source>
        <dbReference type="Proteomes" id="UP000796880"/>
    </source>
</evidence>
<feature type="region of interest" description="Disordered" evidence="6">
    <location>
        <begin position="696"/>
        <end position="756"/>
    </location>
</feature>
<dbReference type="Gene3D" id="3.30.40.10">
    <property type="entry name" value="Zinc/RING finger domain, C3HC4 (zinc finger)"/>
    <property type="match status" value="1"/>
</dbReference>
<dbReference type="InterPro" id="IPR049914">
    <property type="entry name" value="PHD1-3/5-6"/>
</dbReference>
<dbReference type="SMART" id="SM00249">
    <property type="entry name" value="PHD"/>
    <property type="match status" value="1"/>
</dbReference>
<name>A0A8K0HCR9_9ROSA</name>
<feature type="domain" description="Zinc finger PHD-type" evidence="7">
    <location>
        <begin position="414"/>
        <end position="461"/>
    </location>
</feature>
<keyword evidence="9" id="KW-1185">Reference proteome</keyword>
<dbReference type="AlphaFoldDB" id="A0A8K0HCR9"/>
<feature type="compositionally biased region" description="Basic and acidic residues" evidence="6">
    <location>
        <begin position="1010"/>
        <end position="1030"/>
    </location>
</feature>
<sequence>MRKVKFKTVKELYGLETQMTTAKDGCPRSVNEADGAVRLKMESSISKNQIGGNFPSGKFQDIEESGTCNMRTAIPVSPRMNAKQVASLVGIKTDELSDEAFKGKADVLRSFGDADILSPSLSSTYSGRHFTGSETSNLLSACSSHDSFSGNSESKATLKASGNSEDCGVHVATNIGQTDKEISGVPRSQVIHQSEIFLNQLERSKKLECLGDNISRSSGSDYTNLMVGDRNDDADMKRMSCGSASVNGFTAMGNTSNNQSVCCGLASSHSDEMIKSSPKRPISITKDFPQEIEVLSNKSNESDVSSLTNSYPNPFSKMSAPELSEEQVESSVTRTLTFGVGELHGMHNHGESAVTVLEMNQVGPEIEASKCSDQRYLHEKSDVMVREQEHEVCLQSNSVNYNGGSDILEDEVKVCDICGDAGREDLLATCSMCIDGAEHIYCMHEKLDKIPEGNWICEECKLLEESEKARCDKFIKTDGLYERSFFNELRQNSGNPGTFSFKNNLGTNTIVSGVEESSKEVDDSTSHFSVKRSAGSLEVLSVAKRRAFETSTESPRLSTPRSKTLVCRDNSNKNLNKREIRATHAATCGDQSFESTKEYPSVSAAKSTKFHPRSQVIQGSLFKSKSFEGTYSKKKGKLSDGSHVQKQKFCKDAAASDHRKKETARMMCKSLSFNSDHSNTSDSAVNMLSHFDDLKKSKHASEENTTQRREYRSKLGKPFVSSTMDSSGGAASDSDKKLSSNAMSVHLSGSKCQDLKDDHENVDSALKGSKYLNNEENKAVNIVKKHVDLSTEASNAIRENNSHASRGYNSNSIRENNTNATFPSDGLKYLRSSLTIPYPVSVIPHPDYIWKGGIEISRNGRSSSSCYCIQAHMSIFASPKVHEVVHRLPQKILVEEVPRLSTWPTQFPKDYATEDNVALYFFAEDLESYRRKYKTLLEFLINKDLALKANLDGVELLIFPSNLLPEKFQRWNALLYLWGVFRGRGINYSESTNLSGVLPRIDSNLKRKRDTKERQEIENKVDVEDSKDQHSNSTSVEGETECKRTKSCEKNSSGYVTYPDDGFLSQKNGNGSRFSSDGLGCGGAYDMFVPTEKQVLTINNKGQPESVEKRVLTINDVDQSNHGAPNLELSLGSETSSMKQKKYSESKSRLEKDNSHDYADKFSPSLSLSLALPCLNEEPDKSSLL</sequence>
<keyword evidence="4" id="KW-0805">Transcription regulation</keyword>
<dbReference type="PANTHER" id="PTHR33304">
    <property type="match status" value="1"/>
</dbReference>
<dbReference type="GO" id="GO:0140566">
    <property type="term" value="F:histone reader activity"/>
    <property type="evidence" value="ECO:0007669"/>
    <property type="project" value="InterPro"/>
</dbReference>
<dbReference type="InterPro" id="IPR056280">
    <property type="entry name" value="AIPP2-like_SPOC"/>
</dbReference>
<feature type="compositionally biased region" description="Basic and acidic residues" evidence="6">
    <location>
        <begin position="696"/>
        <end position="713"/>
    </location>
</feature>
<dbReference type="GO" id="GO:0034244">
    <property type="term" value="P:negative regulation of transcription elongation by RNA polymerase II"/>
    <property type="evidence" value="ECO:0007669"/>
    <property type="project" value="InterPro"/>
</dbReference>
<evidence type="ECO:0000256" key="2">
    <source>
        <dbReference type="ARBA" id="ARBA00022771"/>
    </source>
</evidence>
<dbReference type="InterPro" id="IPR001965">
    <property type="entry name" value="Znf_PHD"/>
</dbReference>
<accession>A0A8K0HCR9</accession>
<proteinExistence type="predicted"/>
<dbReference type="Proteomes" id="UP000796880">
    <property type="component" value="Unassembled WGS sequence"/>
</dbReference>
<dbReference type="Pfam" id="PF23121">
    <property type="entry name" value="SPOC_AIPP2"/>
    <property type="match status" value="1"/>
</dbReference>
<evidence type="ECO:0000313" key="8">
    <source>
        <dbReference type="EMBL" id="KAF3449458.1"/>
    </source>
</evidence>
<feature type="region of interest" description="Disordered" evidence="6">
    <location>
        <begin position="1118"/>
        <end position="1159"/>
    </location>
</feature>
<evidence type="ECO:0000256" key="4">
    <source>
        <dbReference type="ARBA" id="ARBA00023015"/>
    </source>
</evidence>
<evidence type="ECO:0000256" key="6">
    <source>
        <dbReference type="SAM" id="MobiDB-lite"/>
    </source>
</evidence>
<feature type="compositionally biased region" description="Low complexity" evidence="6">
    <location>
        <begin position="721"/>
        <end position="732"/>
    </location>
</feature>
<feature type="compositionally biased region" description="Basic and acidic residues" evidence="6">
    <location>
        <begin position="1142"/>
        <end position="1159"/>
    </location>
</feature>
<evidence type="ECO:0000259" key="7">
    <source>
        <dbReference type="SMART" id="SM00249"/>
    </source>
</evidence>
<dbReference type="OrthoDB" id="787137at2759"/>
<dbReference type="InterPro" id="IPR013083">
    <property type="entry name" value="Znf_RING/FYVE/PHD"/>
</dbReference>
<dbReference type="SUPFAM" id="SSF57903">
    <property type="entry name" value="FYVE/PHD zinc finger"/>
    <property type="match status" value="1"/>
</dbReference>
<feature type="region of interest" description="Disordered" evidence="6">
    <location>
        <begin position="1008"/>
        <end position="1051"/>
    </location>
</feature>
<dbReference type="PANTHER" id="PTHR33304:SF15">
    <property type="entry name" value="ZINC FINGER PHD-TYPE DOMAIN-CONTAINING PROTEIN"/>
    <property type="match status" value="1"/>
</dbReference>
<keyword evidence="2" id="KW-0863">Zinc-finger</keyword>